<accession>A0A4R0RXD6</accession>
<organism evidence="1 2">
    <name type="scientific">Steccherinum ochraceum</name>
    <dbReference type="NCBI Taxonomy" id="92696"/>
    <lineage>
        <taxon>Eukaryota</taxon>
        <taxon>Fungi</taxon>
        <taxon>Dikarya</taxon>
        <taxon>Basidiomycota</taxon>
        <taxon>Agaricomycotina</taxon>
        <taxon>Agaricomycetes</taxon>
        <taxon>Polyporales</taxon>
        <taxon>Steccherinaceae</taxon>
        <taxon>Steccherinum</taxon>
    </lineage>
</organism>
<dbReference type="Proteomes" id="UP000292702">
    <property type="component" value="Unassembled WGS sequence"/>
</dbReference>
<dbReference type="EMBL" id="RWJN01000004">
    <property type="protein sequence ID" value="TCD71635.1"/>
    <property type="molecule type" value="Genomic_DNA"/>
</dbReference>
<protein>
    <submittedName>
        <fullName evidence="1">Uncharacterized protein</fullName>
    </submittedName>
</protein>
<reference evidence="1 2" key="1">
    <citation type="submission" date="2018-11" db="EMBL/GenBank/DDBJ databases">
        <title>Genome assembly of Steccherinum ochraceum LE-BIN_3174, the white-rot fungus of the Steccherinaceae family (The Residual Polyporoid clade, Polyporales, Basidiomycota).</title>
        <authorList>
            <person name="Fedorova T.V."/>
            <person name="Glazunova O.A."/>
            <person name="Landesman E.O."/>
            <person name="Moiseenko K.V."/>
            <person name="Psurtseva N.V."/>
            <person name="Savinova O.S."/>
            <person name="Shakhova N.V."/>
            <person name="Tyazhelova T.V."/>
            <person name="Vasina D.V."/>
        </authorList>
    </citation>
    <scope>NUCLEOTIDE SEQUENCE [LARGE SCALE GENOMIC DNA]</scope>
    <source>
        <strain evidence="1 2">LE-BIN_3174</strain>
    </source>
</reference>
<sequence>MIYSREADDQREEVTLKVPADDSCATDLAIFKYGVCASPSSNKVIEASKSIVIGCTADAQFSLPADGLRDFLSDEMGQTR</sequence>
<gene>
    <name evidence="1" type="ORF">EIP91_007382</name>
</gene>
<name>A0A4R0RXD6_9APHY</name>
<proteinExistence type="predicted"/>
<keyword evidence="2" id="KW-1185">Reference proteome</keyword>
<dbReference type="AlphaFoldDB" id="A0A4R0RXD6"/>
<evidence type="ECO:0000313" key="1">
    <source>
        <dbReference type="EMBL" id="TCD71635.1"/>
    </source>
</evidence>
<evidence type="ECO:0000313" key="2">
    <source>
        <dbReference type="Proteomes" id="UP000292702"/>
    </source>
</evidence>
<comment type="caution">
    <text evidence="1">The sequence shown here is derived from an EMBL/GenBank/DDBJ whole genome shotgun (WGS) entry which is preliminary data.</text>
</comment>